<sequence>MDVEKIELTRSEVNALTKAILYLKFDCEEIDSLFYCSSPIINSIFEKLIKMYGYQKDWDRIFSNIPEMNKSIAIDKIANYEKQNNRYFDEKTKNEILEKYLFPYKLDK</sequence>
<accession>A0A2N9WVJ7</accession>
<comment type="caution">
    <text evidence="1">The sequence shown here is derived from an EMBL/GenBank/DDBJ whole genome shotgun (WGS) entry which is preliminary data.</text>
</comment>
<name>A0A2N9WVJ7_9NEIS</name>
<dbReference type="Proteomes" id="UP000231293">
    <property type="component" value="Unassembled WGS sequence"/>
</dbReference>
<reference evidence="1 2" key="1">
    <citation type="journal article" date="2017" name="MBio">
        <title>Type VI secretion-mediated competition in the bee gut microbiome.</title>
        <authorList>
            <person name="Steele M.I."/>
            <person name="Kwong W.K."/>
            <person name="Powell J.E."/>
            <person name="Whiteley M."/>
            <person name="Moran N.A."/>
        </authorList>
    </citation>
    <scope>NUCLEOTIDE SEQUENCE [LARGE SCALE GENOMIC DNA]</scope>
    <source>
        <strain evidence="1 2">App2-2</strain>
    </source>
</reference>
<proteinExistence type="predicted"/>
<dbReference type="EMBL" id="MDVB01000024">
    <property type="protein sequence ID" value="PIT17337.1"/>
    <property type="molecule type" value="Genomic_DNA"/>
</dbReference>
<dbReference type="AlphaFoldDB" id="A0A2N9WVJ7"/>
<protein>
    <submittedName>
        <fullName evidence="1">Uncharacterized protein</fullName>
    </submittedName>
</protein>
<evidence type="ECO:0000313" key="2">
    <source>
        <dbReference type="Proteomes" id="UP000231293"/>
    </source>
</evidence>
<organism evidence="1 2">
    <name type="scientific">Snodgrassella alvi</name>
    <dbReference type="NCBI Taxonomy" id="1196083"/>
    <lineage>
        <taxon>Bacteria</taxon>
        <taxon>Pseudomonadati</taxon>
        <taxon>Pseudomonadota</taxon>
        <taxon>Betaproteobacteria</taxon>
        <taxon>Neisseriales</taxon>
        <taxon>Neisseriaceae</taxon>
        <taxon>Snodgrassella</taxon>
    </lineage>
</organism>
<evidence type="ECO:0000313" key="1">
    <source>
        <dbReference type="EMBL" id="PIT17337.1"/>
    </source>
</evidence>
<gene>
    <name evidence="1" type="ORF">BGI32_02880</name>
</gene>
<dbReference type="RefSeq" id="WP_100090473.1">
    <property type="nucleotide sequence ID" value="NZ_MDVB01000024.1"/>
</dbReference>